<dbReference type="STRING" id="1232681.ADIS_1534"/>
<dbReference type="InterPro" id="IPR034660">
    <property type="entry name" value="DinB/YfiT-like"/>
</dbReference>
<accession>R7ZV32</accession>
<dbReference type="RefSeq" id="WP_010853677.1">
    <property type="nucleotide sequence ID" value="NZ_AQHR01000044.1"/>
</dbReference>
<evidence type="ECO:0008006" key="6">
    <source>
        <dbReference type="Google" id="ProtNLM"/>
    </source>
</evidence>
<dbReference type="SUPFAM" id="SSF109854">
    <property type="entry name" value="DinB/YfiT-like putative metalloenzymes"/>
    <property type="match status" value="1"/>
</dbReference>
<feature type="binding site" evidence="3">
    <location>
        <position position="145"/>
    </location>
    <ligand>
        <name>a divalent metal cation</name>
        <dbReference type="ChEBI" id="CHEBI:60240"/>
    </ligand>
</feature>
<comment type="similarity">
    <text evidence="1">Belongs to the DinB family.</text>
</comment>
<evidence type="ECO:0000313" key="5">
    <source>
        <dbReference type="Proteomes" id="UP000013909"/>
    </source>
</evidence>
<keyword evidence="5" id="KW-1185">Reference proteome</keyword>
<evidence type="ECO:0000256" key="1">
    <source>
        <dbReference type="ARBA" id="ARBA00008635"/>
    </source>
</evidence>
<dbReference type="PATRIC" id="fig|1288963.3.peg.1527"/>
<reference evidence="4 5" key="1">
    <citation type="submission" date="2013-02" db="EMBL/GenBank/DDBJ databases">
        <title>A novel strain isolated from Lonar lake, Maharashtra, India.</title>
        <authorList>
            <person name="Singh A."/>
        </authorList>
    </citation>
    <scope>NUCLEOTIDE SEQUENCE [LARGE SCALE GENOMIC DNA]</scope>
    <source>
        <strain evidence="4 5">AK24</strain>
    </source>
</reference>
<dbReference type="Gene3D" id="1.20.120.450">
    <property type="entry name" value="dinb family like domain"/>
    <property type="match status" value="1"/>
</dbReference>
<evidence type="ECO:0000256" key="3">
    <source>
        <dbReference type="PIRSR" id="PIRSR607837-1"/>
    </source>
</evidence>
<evidence type="ECO:0000256" key="2">
    <source>
        <dbReference type="ARBA" id="ARBA00022723"/>
    </source>
</evidence>
<proteinExistence type="inferred from homology"/>
<keyword evidence="2 3" id="KW-0479">Metal-binding</keyword>
<dbReference type="InterPro" id="IPR007837">
    <property type="entry name" value="DinB"/>
</dbReference>
<gene>
    <name evidence="4" type="ORF">ADIS_1534</name>
</gene>
<protein>
    <recommendedName>
        <fullName evidence="6">DinB family protein</fullName>
    </recommendedName>
</protein>
<dbReference type="AlphaFoldDB" id="R7ZV32"/>
<dbReference type="Pfam" id="PF05163">
    <property type="entry name" value="DinB"/>
    <property type="match status" value="1"/>
</dbReference>
<name>R7ZV32_9BACT</name>
<dbReference type="GO" id="GO:0046872">
    <property type="term" value="F:metal ion binding"/>
    <property type="evidence" value="ECO:0007669"/>
    <property type="project" value="UniProtKB-KW"/>
</dbReference>
<comment type="caution">
    <text evidence="4">The sequence shown here is derived from an EMBL/GenBank/DDBJ whole genome shotgun (WGS) entry which is preliminary data.</text>
</comment>
<dbReference type="EMBL" id="AQHR01000044">
    <property type="protein sequence ID" value="EON77995.1"/>
    <property type="molecule type" value="Genomic_DNA"/>
</dbReference>
<dbReference type="OrthoDB" id="119432at2"/>
<evidence type="ECO:0000313" key="4">
    <source>
        <dbReference type="EMBL" id="EON77995.1"/>
    </source>
</evidence>
<organism evidence="4 5">
    <name type="scientific">Lunatimonas lonarensis</name>
    <dbReference type="NCBI Taxonomy" id="1232681"/>
    <lineage>
        <taxon>Bacteria</taxon>
        <taxon>Pseudomonadati</taxon>
        <taxon>Bacteroidota</taxon>
        <taxon>Cytophagia</taxon>
        <taxon>Cytophagales</taxon>
        <taxon>Cyclobacteriaceae</taxon>
    </lineage>
</organism>
<sequence length="166" mass="19320">METQEKSVPQTKTPIIDRQQLLAHWQGHRSLTRRVIGLFPDDKLFSFRIGGMRPFGAIIQELLAIAGPGVVGLATNEWNNLDENLAGLDTKEKLLSAWDETTERINEWWPRVPEERFQERITAFGQYEDVGYCTLLYFIDNEIHHRGQGYVYLRYLGVAPPNFWER</sequence>
<dbReference type="Proteomes" id="UP000013909">
    <property type="component" value="Unassembled WGS sequence"/>
</dbReference>